<dbReference type="InterPro" id="IPR013783">
    <property type="entry name" value="Ig-like_fold"/>
</dbReference>
<evidence type="ECO:0000256" key="2">
    <source>
        <dbReference type="ARBA" id="ARBA00004580"/>
    </source>
</evidence>
<keyword evidence="4" id="KW-0968">Cytoplasmic vesicle</keyword>
<keyword evidence="3" id="KW-0967">Endosome</keyword>
<dbReference type="InterPro" id="IPR000198">
    <property type="entry name" value="RhoGAP_dom"/>
</dbReference>
<evidence type="ECO:0000256" key="1">
    <source>
        <dbReference type="ARBA" id="ARBA00004146"/>
    </source>
</evidence>
<comment type="subcellular location">
    <subcellularLocation>
        <location evidence="2">Cytoplasmic vesicle</location>
        <location evidence="2">Phagosome membrane</location>
    </subcellularLocation>
    <subcellularLocation>
        <location evidence="1">Early endosome membrane</location>
    </subcellularLocation>
</comment>
<feature type="domain" description="Inositol polyphosphate-related phosphatase" evidence="6">
    <location>
        <begin position="84"/>
        <end position="396"/>
    </location>
</feature>
<feature type="compositionally biased region" description="Polar residues" evidence="5">
    <location>
        <begin position="611"/>
        <end position="622"/>
    </location>
</feature>
<dbReference type="InterPro" id="IPR046985">
    <property type="entry name" value="IP5"/>
</dbReference>
<dbReference type="Pfam" id="PF22669">
    <property type="entry name" value="Exo_endo_phos2"/>
    <property type="match status" value="1"/>
</dbReference>
<accession>A0AB34KAF8</accession>
<dbReference type="Proteomes" id="UP001515480">
    <property type="component" value="Unassembled WGS sequence"/>
</dbReference>
<dbReference type="Gene3D" id="3.60.10.10">
    <property type="entry name" value="Endonuclease/exonuclease/phosphatase"/>
    <property type="match status" value="1"/>
</dbReference>
<dbReference type="GO" id="GO:0030670">
    <property type="term" value="C:phagocytic vesicle membrane"/>
    <property type="evidence" value="ECO:0007669"/>
    <property type="project" value="UniProtKB-SubCell"/>
</dbReference>
<gene>
    <name evidence="8" type="ORF">AB1Y20_001217</name>
</gene>
<dbReference type="EMBL" id="JBGBPQ010000001">
    <property type="protein sequence ID" value="KAL1530307.1"/>
    <property type="molecule type" value="Genomic_DNA"/>
</dbReference>
<dbReference type="PANTHER" id="PTHR11200:SF300">
    <property type="entry name" value="TYPE II INOSITOL 1,4,5-TRISPHOSPHATE 5-PHOSPHATASE"/>
    <property type="match status" value="1"/>
</dbReference>
<dbReference type="SMART" id="SM00128">
    <property type="entry name" value="IPPc"/>
    <property type="match status" value="1"/>
</dbReference>
<dbReference type="GO" id="GO:0004439">
    <property type="term" value="F:phosphatidylinositol-4,5-bisphosphate 5-phosphatase activity"/>
    <property type="evidence" value="ECO:0007669"/>
    <property type="project" value="TreeGrafter"/>
</dbReference>
<reference evidence="8 9" key="1">
    <citation type="journal article" date="2024" name="Science">
        <title>Giant polyketide synthase enzymes in the biosynthesis of giant marine polyether toxins.</title>
        <authorList>
            <person name="Fallon T.R."/>
            <person name="Shende V.V."/>
            <person name="Wierzbicki I.H."/>
            <person name="Pendleton A.L."/>
            <person name="Watervoot N.F."/>
            <person name="Auber R.P."/>
            <person name="Gonzalez D.J."/>
            <person name="Wisecaver J.H."/>
            <person name="Moore B.S."/>
        </authorList>
    </citation>
    <scope>NUCLEOTIDE SEQUENCE [LARGE SCALE GENOMIC DNA]</scope>
    <source>
        <strain evidence="8 9">12B1</strain>
    </source>
</reference>
<dbReference type="InterPro" id="IPR000300">
    <property type="entry name" value="IPPc"/>
</dbReference>
<organism evidence="8 9">
    <name type="scientific">Prymnesium parvum</name>
    <name type="common">Toxic golden alga</name>
    <dbReference type="NCBI Taxonomy" id="97485"/>
    <lineage>
        <taxon>Eukaryota</taxon>
        <taxon>Haptista</taxon>
        <taxon>Haptophyta</taxon>
        <taxon>Prymnesiophyceae</taxon>
        <taxon>Prymnesiales</taxon>
        <taxon>Prymnesiaceae</taxon>
        <taxon>Prymnesium</taxon>
    </lineage>
</organism>
<dbReference type="GO" id="GO:0007165">
    <property type="term" value="P:signal transduction"/>
    <property type="evidence" value="ECO:0007669"/>
    <property type="project" value="InterPro"/>
</dbReference>
<feature type="domain" description="Rho-GAP" evidence="7">
    <location>
        <begin position="672"/>
        <end position="908"/>
    </location>
</feature>
<dbReference type="AlphaFoldDB" id="A0AB34KAF8"/>
<dbReference type="Gene3D" id="1.10.555.10">
    <property type="entry name" value="Rho GTPase activation protein"/>
    <property type="match status" value="1"/>
</dbReference>
<evidence type="ECO:0000256" key="4">
    <source>
        <dbReference type="ARBA" id="ARBA00023329"/>
    </source>
</evidence>
<dbReference type="SUPFAM" id="SSF48350">
    <property type="entry name" value="GTPase activation domain, GAP"/>
    <property type="match status" value="1"/>
</dbReference>
<feature type="compositionally biased region" description="Basic residues" evidence="5">
    <location>
        <begin position="8"/>
        <end position="19"/>
    </location>
</feature>
<dbReference type="GO" id="GO:0046856">
    <property type="term" value="P:phosphatidylinositol dephosphorylation"/>
    <property type="evidence" value="ECO:0007669"/>
    <property type="project" value="InterPro"/>
</dbReference>
<name>A0AB34KAF8_PRYPA</name>
<evidence type="ECO:0000313" key="8">
    <source>
        <dbReference type="EMBL" id="KAL1530307.1"/>
    </source>
</evidence>
<evidence type="ECO:0000313" key="9">
    <source>
        <dbReference type="Proteomes" id="UP001515480"/>
    </source>
</evidence>
<evidence type="ECO:0008006" key="10">
    <source>
        <dbReference type="Google" id="ProtNLM"/>
    </source>
</evidence>
<evidence type="ECO:0000256" key="3">
    <source>
        <dbReference type="ARBA" id="ARBA00022753"/>
    </source>
</evidence>
<dbReference type="GO" id="GO:0031901">
    <property type="term" value="C:early endosome membrane"/>
    <property type="evidence" value="ECO:0007669"/>
    <property type="project" value="UniProtKB-SubCell"/>
</dbReference>
<dbReference type="SMART" id="SM00324">
    <property type="entry name" value="RhoGAP"/>
    <property type="match status" value="1"/>
</dbReference>
<protein>
    <recommendedName>
        <fullName evidence="10">Phosphoinositide 5-phosphatase</fullName>
    </recommendedName>
</protein>
<dbReference type="Gene3D" id="2.60.40.10">
    <property type="entry name" value="Immunoglobulins"/>
    <property type="match status" value="1"/>
</dbReference>
<dbReference type="SUPFAM" id="SSF56219">
    <property type="entry name" value="DNase I-like"/>
    <property type="match status" value="1"/>
</dbReference>
<comment type="caution">
    <text evidence="8">The sequence shown here is derived from an EMBL/GenBank/DDBJ whole genome shotgun (WGS) entry which is preliminary data.</text>
</comment>
<dbReference type="PANTHER" id="PTHR11200">
    <property type="entry name" value="INOSITOL 5-PHOSPHATASE"/>
    <property type="match status" value="1"/>
</dbReference>
<evidence type="ECO:0000259" key="6">
    <source>
        <dbReference type="SMART" id="SM00128"/>
    </source>
</evidence>
<evidence type="ECO:0000259" key="7">
    <source>
        <dbReference type="SMART" id="SM00324"/>
    </source>
</evidence>
<dbReference type="InterPro" id="IPR048869">
    <property type="entry name" value="OCRL-1_2_ASH"/>
</dbReference>
<sequence length="968" mass="105517">MKPTSGKASHHGVGRRVRNSVHNIASKLRGKHDPNNSAEEERNSSAGAFNAATRQYDPNLYAEVRDAWVRRHMQVRESEFTLREPLSVTICTWNVAAKKPPLGSELRGWLQVVDLPEVYVVGLQEVVDLSAPQNLNAGSGGQLSSNAQAWENVVSGEVNSIEKSDGYVQLVCRQLMGMLLLVYVRKDLMPCCSMARTISLGTGLLGVMGNKGAVACSLRIHSSTLCFICAHLASGASATEARNAEVAHLLQKISFTPGGSEEGTPEAVLDHEFVFFFGDLNYRLELDGDVVRQAVVDGDLKMLRKHDQLLESQAAGLCFANFEEPELSFDPTYKYDVGTHTYDTSEKRRVPAWCDRVLWRGAKAHVECRSYGRSELTTSDHRPVAASLVVRAAVHNAAMRLQIESEILRSLDAWENSCVPTATLDSSDIDLGHVRFDELHQRSLLFTNTGQTPLQFSFQPLPDGNASGGFQEMPPWLYVSPWSGLLVPGEACTIRVRARVYGAAAAELNGVARWKKEAVKLEAILLLRLLHGRDYYVTVRGEWMPSCLGVRLTNSPRAATNSAADSALHVSEIAPELHALLGSLEPHVEAAEETARSALRTIESAEAKQAGASNLLSNTSPAPSEGRGDYAEEGSEDGGGSSTGEQRAAAPRDSAMLGDASRRSQLAAAMLHERFLFVRVAADCEAAVRTLEDLFVQSGDADECTAVIGALDRGEPLPHVAPVSLASALLRWLHCLSEAVVYDRHYYAAEACRDEAEAAAVVLNLPHEHHLVFEQLILFVRRLLHAHAAVHLASCIIETASSVDEDDILDSHMLARRDELENALRGIAERCEPHNDLRAVASHKDDAAPSLNLASKLAMVFGDAIVRLAGNSSSAPAIRFSSQLPAQPLAAWSSSRNPSISHMSVHSEGSSPEVRLWKMAWMLLFLPQPAGDLASLVRAINELPQTESTLPWRFRYRTPGGAVETVRL</sequence>
<proteinExistence type="predicted"/>
<dbReference type="Pfam" id="PF21310">
    <property type="entry name" value="OCRL-like_ASH"/>
    <property type="match status" value="1"/>
</dbReference>
<feature type="region of interest" description="Disordered" evidence="5">
    <location>
        <begin position="609"/>
        <end position="657"/>
    </location>
</feature>
<feature type="region of interest" description="Disordered" evidence="5">
    <location>
        <begin position="1"/>
        <end position="50"/>
    </location>
</feature>
<evidence type="ECO:0000256" key="5">
    <source>
        <dbReference type="SAM" id="MobiDB-lite"/>
    </source>
</evidence>
<dbReference type="InterPro" id="IPR008936">
    <property type="entry name" value="Rho_GTPase_activation_prot"/>
</dbReference>
<feature type="compositionally biased region" description="Basic and acidic residues" evidence="5">
    <location>
        <begin position="31"/>
        <end position="43"/>
    </location>
</feature>
<keyword evidence="9" id="KW-1185">Reference proteome</keyword>
<dbReference type="InterPro" id="IPR036691">
    <property type="entry name" value="Endo/exonu/phosph_ase_sf"/>
</dbReference>